<feature type="transmembrane region" description="Helical" evidence="1">
    <location>
        <begin position="16"/>
        <end position="37"/>
    </location>
</feature>
<keyword evidence="1" id="KW-0812">Transmembrane</keyword>
<protein>
    <recommendedName>
        <fullName evidence="4">ABC-2 type transport system permease protein</fullName>
    </recommendedName>
</protein>
<dbReference type="EMBL" id="CP049933">
    <property type="protein sequence ID" value="QIM18283.1"/>
    <property type="molecule type" value="Genomic_DNA"/>
</dbReference>
<dbReference type="Proteomes" id="UP000503441">
    <property type="component" value="Chromosome"/>
</dbReference>
<keyword evidence="1" id="KW-1133">Transmembrane helix</keyword>
<feature type="transmembrane region" description="Helical" evidence="1">
    <location>
        <begin position="158"/>
        <end position="178"/>
    </location>
</feature>
<name>A0ABX6JVG1_9MICO</name>
<feature type="transmembrane region" description="Helical" evidence="1">
    <location>
        <begin position="128"/>
        <end position="151"/>
    </location>
</feature>
<keyword evidence="1" id="KW-0472">Membrane</keyword>
<proteinExistence type="predicted"/>
<feature type="transmembrane region" description="Helical" evidence="1">
    <location>
        <begin position="101"/>
        <end position="122"/>
    </location>
</feature>
<reference evidence="2 3" key="1">
    <citation type="submission" date="2020-03" db="EMBL/GenBank/DDBJ databases">
        <title>Leucobacter sp. nov., isolated from beetles.</title>
        <authorList>
            <person name="Hyun D.-W."/>
            <person name="Bae J.-W."/>
        </authorList>
    </citation>
    <scope>NUCLEOTIDE SEQUENCE [LARGE SCALE GENOMIC DNA]</scope>
    <source>
        <strain evidence="2 3">HDW9A</strain>
    </source>
</reference>
<evidence type="ECO:0000313" key="2">
    <source>
        <dbReference type="EMBL" id="QIM18283.1"/>
    </source>
</evidence>
<evidence type="ECO:0000256" key="1">
    <source>
        <dbReference type="SAM" id="Phobius"/>
    </source>
</evidence>
<dbReference type="RefSeq" id="WP_166329719.1">
    <property type="nucleotide sequence ID" value="NZ_CP049933.1"/>
</dbReference>
<evidence type="ECO:0000313" key="3">
    <source>
        <dbReference type="Proteomes" id="UP000503441"/>
    </source>
</evidence>
<feature type="transmembrane region" description="Helical" evidence="1">
    <location>
        <begin position="44"/>
        <end position="66"/>
    </location>
</feature>
<keyword evidence="3" id="KW-1185">Reference proteome</keyword>
<accession>A0ABX6JVG1</accession>
<feature type="transmembrane region" description="Helical" evidence="1">
    <location>
        <begin position="209"/>
        <end position="230"/>
    </location>
</feature>
<gene>
    <name evidence="2" type="ORF">G7066_05770</name>
</gene>
<sequence>MLRNREGRADAGEISYRLYMAVMLVIVVVAPVVRVSVLGFADAYAGGIPAIVASEVTALTALLVLAGAQGGPAYAALAPIDLLFTTAIPRARLFVRPVTRGLLVGATVGVLVSGLVVTARVVRGDMTVNLALASLLAGATIGLLAAFGMLLGQLGWGVRWALAGALLLLAAAQVLWGFHADPWSLGASVVLSQAGGSGEAEGPLGVSGLVLLCALLISSVAPRIAALLRWESLREHAARWDVIRVSAGTGDPKAALDRLGAPVRVGRRWPLRVSRGLTLAILRRDLLGLLRTPPAVCWG</sequence>
<evidence type="ECO:0008006" key="4">
    <source>
        <dbReference type="Google" id="ProtNLM"/>
    </source>
</evidence>
<organism evidence="2 3">
    <name type="scientific">Leucobacter coleopterorum</name>
    <dbReference type="NCBI Taxonomy" id="2714933"/>
    <lineage>
        <taxon>Bacteria</taxon>
        <taxon>Bacillati</taxon>
        <taxon>Actinomycetota</taxon>
        <taxon>Actinomycetes</taxon>
        <taxon>Micrococcales</taxon>
        <taxon>Microbacteriaceae</taxon>
        <taxon>Leucobacter</taxon>
    </lineage>
</organism>